<feature type="domain" description="Histone deacetylase" evidence="2">
    <location>
        <begin position="46"/>
        <end position="126"/>
    </location>
</feature>
<dbReference type="InterPro" id="IPR037138">
    <property type="entry name" value="His_deacetylse_dom_sf"/>
</dbReference>
<dbReference type="AlphaFoldDB" id="A0AA36GT29"/>
<dbReference type="GO" id="GO:0141221">
    <property type="term" value="F:histone deacetylase activity, hydrolytic mechanism"/>
    <property type="evidence" value="ECO:0007669"/>
    <property type="project" value="UniProtKB-EC"/>
</dbReference>
<dbReference type="InterPro" id="IPR023801">
    <property type="entry name" value="His_deacetylse_dom"/>
</dbReference>
<dbReference type="GO" id="GO:0040029">
    <property type="term" value="P:epigenetic regulation of gene expression"/>
    <property type="evidence" value="ECO:0007669"/>
    <property type="project" value="TreeGrafter"/>
</dbReference>
<evidence type="ECO:0000259" key="2">
    <source>
        <dbReference type="Pfam" id="PF00850"/>
    </source>
</evidence>
<dbReference type="InterPro" id="IPR023696">
    <property type="entry name" value="Ureohydrolase_dom_sf"/>
</dbReference>
<dbReference type="Gene3D" id="3.40.800.20">
    <property type="entry name" value="Histone deacetylase domain"/>
    <property type="match status" value="1"/>
</dbReference>
<dbReference type="Proteomes" id="UP001176961">
    <property type="component" value="Unassembled WGS sequence"/>
</dbReference>
<name>A0AA36GT29_CYLNA</name>
<dbReference type="Pfam" id="PF00850">
    <property type="entry name" value="Hist_deacetyl"/>
    <property type="match status" value="1"/>
</dbReference>
<evidence type="ECO:0000313" key="3">
    <source>
        <dbReference type="EMBL" id="CAJ0597835.1"/>
    </source>
</evidence>
<comment type="catalytic activity">
    <reaction evidence="1">
        <text>N(6)-acetyl-L-lysyl-[histone] + H2O = L-lysyl-[histone] + acetate</text>
        <dbReference type="Rhea" id="RHEA:58196"/>
        <dbReference type="Rhea" id="RHEA-COMP:9845"/>
        <dbReference type="Rhea" id="RHEA-COMP:11338"/>
        <dbReference type="ChEBI" id="CHEBI:15377"/>
        <dbReference type="ChEBI" id="CHEBI:29969"/>
        <dbReference type="ChEBI" id="CHEBI:30089"/>
        <dbReference type="ChEBI" id="CHEBI:61930"/>
        <dbReference type="EC" id="3.5.1.98"/>
    </reaction>
</comment>
<keyword evidence="4" id="KW-1185">Reference proteome</keyword>
<reference evidence="3" key="1">
    <citation type="submission" date="2023-07" db="EMBL/GenBank/DDBJ databases">
        <authorList>
            <consortium name="CYATHOMIX"/>
        </authorList>
    </citation>
    <scope>NUCLEOTIDE SEQUENCE</scope>
    <source>
        <strain evidence="3">N/A</strain>
    </source>
</reference>
<evidence type="ECO:0000313" key="4">
    <source>
        <dbReference type="Proteomes" id="UP001176961"/>
    </source>
</evidence>
<sequence>MPKDFEKVRQYVLFEPRLLTFELVASSDQIFWRLKQRRSPRSVLLHRSVMAVSFLKYGSLFFPETGSIYDQGLGARRYFAVNVPLQQGIDDDVFRLIIGQLVESFQPEAIVLQCGADSLGFDRLHNNASERTANIVYTIK</sequence>
<accession>A0AA36GT29</accession>
<comment type="caution">
    <text evidence="3">The sequence shown here is derived from an EMBL/GenBank/DDBJ whole genome shotgun (WGS) entry which is preliminary data.</text>
</comment>
<gene>
    <name evidence="3" type="ORF">CYNAS_LOCUS9818</name>
</gene>
<protein>
    <recommendedName>
        <fullName evidence="2">Histone deacetylase domain-containing protein</fullName>
    </recommendedName>
</protein>
<dbReference type="SUPFAM" id="SSF52768">
    <property type="entry name" value="Arginase/deacetylase"/>
    <property type="match status" value="1"/>
</dbReference>
<evidence type="ECO:0000256" key="1">
    <source>
        <dbReference type="ARBA" id="ARBA00048287"/>
    </source>
</evidence>
<dbReference type="PANTHER" id="PTHR10625:SF36">
    <property type="entry name" value="HISTONE DEACETYLASE 3"/>
    <property type="match status" value="1"/>
</dbReference>
<proteinExistence type="predicted"/>
<organism evidence="3 4">
    <name type="scientific">Cylicocyclus nassatus</name>
    <name type="common">Nematode worm</name>
    <dbReference type="NCBI Taxonomy" id="53992"/>
    <lineage>
        <taxon>Eukaryota</taxon>
        <taxon>Metazoa</taxon>
        <taxon>Ecdysozoa</taxon>
        <taxon>Nematoda</taxon>
        <taxon>Chromadorea</taxon>
        <taxon>Rhabditida</taxon>
        <taxon>Rhabditina</taxon>
        <taxon>Rhabditomorpha</taxon>
        <taxon>Strongyloidea</taxon>
        <taxon>Strongylidae</taxon>
        <taxon>Cylicocyclus</taxon>
    </lineage>
</organism>
<dbReference type="EMBL" id="CATQJL010000223">
    <property type="protein sequence ID" value="CAJ0597835.1"/>
    <property type="molecule type" value="Genomic_DNA"/>
</dbReference>
<dbReference type="PANTHER" id="PTHR10625">
    <property type="entry name" value="HISTONE DEACETYLASE HDAC1-RELATED"/>
    <property type="match status" value="1"/>
</dbReference>